<feature type="signal peptide" evidence="1">
    <location>
        <begin position="1"/>
        <end position="27"/>
    </location>
</feature>
<dbReference type="InterPro" id="IPR012291">
    <property type="entry name" value="CBM2_carb-bd_dom_sf"/>
</dbReference>
<dbReference type="GO" id="GO:0005975">
    <property type="term" value="P:carbohydrate metabolic process"/>
    <property type="evidence" value="ECO:0007669"/>
    <property type="project" value="InterPro"/>
</dbReference>
<dbReference type="Gene3D" id="2.60.40.290">
    <property type="match status" value="1"/>
</dbReference>
<evidence type="ECO:0000256" key="1">
    <source>
        <dbReference type="SAM" id="SignalP"/>
    </source>
</evidence>
<dbReference type="GO" id="GO:0004553">
    <property type="term" value="F:hydrolase activity, hydrolyzing O-glycosyl compounds"/>
    <property type="evidence" value="ECO:0007669"/>
    <property type="project" value="InterPro"/>
</dbReference>
<reference evidence="3 4" key="1">
    <citation type="submission" date="2019-06" db="EMBL/GenBank/DDBJ databases">
        <title>Sequencing the genomes of 1000 actinobacteria strains.</title>
        <authorList>
            <person name="Klenk H.-P."/>
        </authorList>
    </citation>
    <scope>NUCLEOTIDE SEQUENCE [LARGE SCALE GENOMIC DNA]</scope>
    <source>
        <strain evidence="3 4">DSM 45456</strain>
    </source>
</reference>
<proteinExistence type="predicted"/>
<dbReference type="Pfam" id="PF00553">
    <property type="entry name" value="CBM_2"/>
    <property type="match status" value="1"/>
</dbReference>
<evidence type="ECO:0000259" key="2">
    <source>
        <dbReference type="PROSITE" id="PS51173"/>
    </source>
</evidence>
<dbReference type="RefSeq" id="WP_141977670.1">
    <property type="nucleotide sequence ID" value="NZ_VFPP01000001.1"/>
</dbReference>
<evidence type="ECO:0000313" key="3">
    <source>
        <dbReference type="EMBL" id="TQM79986.1"/>
    </source>
</evidence>
<dbReference type="EMBL" id="VFPP01000001">
    <property type="protein sequence ID" value="TQM79986.1"/>
    <property type="molecule type" value="Genomic_DNA"/>
</dbReference>
<keyword evidence="1" id="KW-0732">Signal</keyword>
<dbReference type="AlphaFoldDB" id="A0A543JB45"/>
<dbReference type="GO" id="GO:0030247">
    <property type="term" value="F:polysaccharide binding"/>
    <property type="evidence" value="ECO:0007669"/>
    <property type="project" value="UniProtKB-UniRule"/>
</dbReference>
<gene>
    <name evidence="3" type="ORF">FHX81_2303</name>
</gene>
<dbReference type="PROSITE" id="PS51173">
    <property type="entry name" value="CBM2"/>
    <property type="match status" value="1"/>
</dbReference>
<dbReference type="InterPro" id="IPR001919">
    <property type="entry name" value="CBD2"/>
</dbReference>
<organism evidence="3 4">
    <name type="scientific">Saccharothrix saharensis</name>
    <dbReference type="NCBI Taxonomy" id="571190"/>
    <lineage>
        <taxon>Bacteria</taxon>
        <taxon>Bacillati</taxon>
        <taxon>Actinomycetota</taxon>
        <taxon>Actinomycetes</taxon>
        <taxon>Pseudonocardiales</taxon>
        <taxon>Pseudonocardiaceae</taxon>
        <taxon>Saccharothrix</taxon>
    </lineage>
</organism>
<keyword evidence="4" id="KW-1185">Reference proteome</keyword>
<evidence type="ECO:0000313" key="4">
    <source>
        <dbReference type="Proteomes" id="UP000316628"/>
    </source>
</evidence>
<feature type="chain" id="PRO_5022183019" evidence="1">
    <location>
        <begin position="28"/>
        <end position="149"/>
    </location>
</feature>
<name>A0A543JB45_9PSEU</name>
<dbReference type="SUPFAM" id="SSF49384">
    <property type="entry name" value="Carbohydrate-binding domain"/>
    <property type="match status" value="1"/>
</dbReference>
<dbReference type="Proteomes" id="UP000316628">
    <property type="component" value="Unassembled WGS sequence"/>
</dbReference>
<protein>
    <submittedName>
        <fullName evidence="3">Cellulose binding domain-containing protein</fullName>
    </submittedName>
</protein>
<dbReference type="InterPro" id="IPR008965">
    <property type="entry name" value="CBM2/CBM3_carb-bd_dom_sf"/>
</dbReference>
<feature type="domain" description="CBM2" evidence="2">
    <location>
        <begin position="28"/>
        <end position="149"/>
    </location>
</feature>
<accession>A0A543JB45</accession>
<comment type="caution">
    <text evidence="3">The sequence shown here is derived from an EMBL/GenBank/DDBJ whole genome shotgun (WGS) entry which is preliminary data.</text>
</comment>
<sequence>MEFKRTLSAVLSTVAGVIALTTTPAAAAPAPGGGVSAAEIRCGFEATVDNVLAIPPRRFSATLEVTNTGSTGLRPWHVGFNLRPGVTIESFSGHGRYSNDWGSISFTPFDWNDYLPPGGSVRFEFDGINPDWPAVKISNVALNGVLCTA</sequence>